<evidence type="ECO:0000313" key="3">
    <source>
        <dbReference type="EMBL" id="KAG5168729.1"/>
    </source>
</evidence>
<accession>A0A8H7XZY1</accession>
<feature type="compositionally biased region" description="Low complexity" evidence="2">
    <location>
        <begin position="570"/>
        <end position="581"/>
    </location>
</feature>
<organism evidence="3">
    <name type="scientific">Psilocybe cubensis</name>
    <name type="common">Psychedelic mushroom</name>
    <name type="synonym">Stropharia cubensis</name>
    <dbReference type="NCBI Taxonomy" id="181762"/>
    <lineage>
        <taxon>Eukaryota</taxon>
        <taxon>Fungi</taxon>
        <taxon>Dikarya</taxon>
        <taxon>Basidiomycota</taxon>
        <taxon>Agaricomycotina</taxon>
        <taxon>Agaricomycetes</taxon>
        <taxon>Agaricomycetidae</taxon>
        <taxon>Agaricales</taxon>
        <taxon>Agaricineae</taxon>
        <taxon>Strophariaceae</taxon>
        <taxon>Psilocybe</taxon>
    </lineage>
</organism>
<comment type="caution">
    <text evidence="3">The sequence shown here is derived from an EMBL/GenBank/DDBJ whole genome shotgun (WGS) entry which is preliminary data.</text>
</comment>
<feature type="compositionally biased region" description="Low complexity" evidence="2">
    <location>
        <begin position="672"/>
        <end position="686"/>
    </location>
</feature>
<feature type="region of interest" description="Disordered" evidence="2">
    <location>
        <begin position="485"/>
        <end position="537"/>
    </location>
</feature>
<keyword evidence="1" id="KW-0175">Coiled coil</keyword>
<feature type="compositionally biased region" description="Low complexity" evidence="2">
    <location>
        <begin position="238"/>
        <end position="263"/>
    </location>
</feature>
<evidence type="ECO:0000256" key="2">
    <source>
        <dbReference type="SAM" id="MobiDB-lite"/>
    </source>
</evidence>
<feature type="coiled-coil region" evidence="1">
    <location>
        <begin position="310"/>
        <end position="339"/>
    </location>
</feature>
<feature type="compositionally biased region" description="Basic and acidic residues" evidence="2">
    <location>
        <begin position="1041"/>
        <end position="1052"/>
    </location>
</feature>
<feature type="compositionally biased region" description="Low complexity" evidence="2">
    <location>
        <begin position="863"/>
        <end position="883"/>
    </location>
</feature>
<feature type="compositionally biased region" description="Basic and acidic residues" evidence="2">
    <location>
        <begin position="811"/>
        <end position="830"/>
    </location>
</feature>
<feature type="region of interest" description="Disordered" evidence="2">
    <location>
        <begin position="565"/>
        <end position="1011"/>
    </location>
</feature>
<feature type="compositionally biased region" description="Basic and acidic residues" evidence="2">
    <location>
        <begin position="741"/>
        <end position="763"/>
    </location>
</feature>
<feature type="compositionally biased region" description="Low complexity" evidence="2">
    <location>
        <begin position="699"/>
        <end position="710"/>
    </location>
</feature>
<feature type="compositionally biased region" description="Gly residues" evidence="2">
    <location>
        <begin position="525"/>
        <end position="536"/>
    </location>
</feature>
<name>A0A8H7XZY1_PSICU</name>
<dbReference type="OrthoDB" id="2143914at2759"/>
<feature type="compositionally biased region" description="Pro residues" evidence="2">
    <location>
        <begin position="1097"/>
        <end position="1108"/>
    </location>
</feature>
<protein>
    <submittedName>
        <fullName evidence="3">Uncharacterized protein</fullName>
    </submittedName>
</protein>
<feature type="compositionally biased region" description="Acidic residues" evidence="2">
    <location>
        <begin position="831"/>
        <end position="854"/>
    </location>
</feature>
<dbReference type="EMBL" id="JAFIQS010000005">
    <property type="protein sequence ID" value="KAG5168729.1"/>
    <property type="molecule type" value="Genomic_DNA"/>
</dbReference>
<reference evidence="3" key="1">
    <citation type="submission" date="2021-02" db="EMBL/GenBank/DDBJ databases">
        <title>Psilocybe cubensis genome.</title>
        <authorList>
            <person name="Mckernan K.J."/>
            <person name="Crawford S."/>
            <person name="Trippe A."/>
            <person name="Kane L.T."/>
            <person name="Mclaughlin S."/>
        </authorList>
    </citation>
    <scope>NUCLEOTIDE SEQUENCE [LARGE SCALE GENOMIC DNA]</scope>
    <source>
        <strain evidence="3">MGC-MH-2018</strain>
    </source>
</reference>
<feature type="compositionally biased region" description="Polar residues" evidence="2">
    <location>
        <begin position="973"/>
        <end position="993"/>
    </location>
</feature>
<feature type="region of interest" description="Disordered" evidence="2">
    <location>
        <begin position="238"/>
        <end position="284"/>
    </location>
</feature>
<feature type="region of interest" description="Disordered" evidence="2">
    <location>
        <begin position="1"/>
        <end position="30"/>
    </location>
</feature>
<feature type="compositionally biased region" description="Low complexity" evidence="2">
    <location>
        <begin position="764"/>
        <end position="779"/>
    </location>
</feature>
<feature type="region of interest" description="Disordered" evidence="2">
    <location>
        <begin position="440"/>
        <end position="470"/>
    </location>
</feature>
<sequence length="1307" mass="139704">MSPSPVPGPGSDDGENAYGSTTSASMEGYSQVDIANLRRRLNDLGYPVARQSNAGESDSALPPGMSSREKELLDMVLSLMTSVPVDPAQLERQAETISSLTAQRDFLVRQAVVDRERWQSERESWERSAEALLLVRNRPSKPEDAERMRMSYEAENKALRDKLHETQRRQAALEAELLKLKPMLLMQPSPISRLDKGKAKEAQPKYQVEFVEQGLNQTQHNALKKQLAAKAAASAHATASTSKAPDASTTPTGAAATNANADSNQQRPRDPKSQPKKTGPPLMSDAYSEHLLLAAKRLGRKRVAFITGYNLQVEKEALAQEQEQARAQQELERAEQERMANGAMAPYYRTGAEASTSASTVGGMPAASPLRVPHIIPVIGNSPLRTPKRGGIHFSNFASAQNNLAAPPETPLVYVNADPVTRSPWAGSGVMGTPRQIKATMGRQNGRATTTTATATPATDKASASNPPTPLASLLDAALLIDGEGSTTSKLRGNSKANGKGRAMDEPESPLPPQKRRRVSASAGAGNGKGNVGQGKGLERVRTALDVLADQADQASAAFIDADQSERRGASSLANSNNAGNKGKGKARERHSTEERAEERNGEVEAGLGRGRATRRESARSIIPPSQMSVISTRPVRQASRRRAVSPPVQQPGSSSSASSARGMARTRGRTKATSNTTTTPTSGRPQRGRVDSEVGSMRIISPPGSRIISPPGPRVIAPGPGYSPLDEAIALSSSRAAGKAPERERERERRSEEHEYERDYTPRHPAQSQRQPQHQTQPNEPKIGGLRPVVAWGQRARPSSFHSGSSPVRGSDRRPPVPPPRDTHDRNDHDNDDEDEDEDDVDELDDDKNDDGGEGATEAGRVSEPSASVVAAAAISVEEPVNEPLPEPVPISAERTPIPASERISVEPNPTPTPAAFMPAESTPAPEPVFVEPTPTSMPVETAPTTESTSDEPTSTPEPTSTKSAPIVESVSVENASIRGTSSRDTPNTWVEPQTPMGVDDAPPDPATLANGHVINDIQYVSPLLPSSSSSVDVQPTAHSHTDDVYMKDPEPTIDEDADAEADIDADDDQDAEGEQEDDEENDDDVVSTKPSRSRSPPPPDPPPPGPSGGSSPGPGQDDEHDPDADAEGEVEFEDNEDHSGSIDNALSTSHRGATTHALSNVHHTQRPTSPYSITVNPKSTCTASREHTVSGLSDTLNTAALGLIISVLTNIPAKLDPKRGWRAHESRFRMFPAKRANKISFKWRNSNGARLGQTSFPGDYARLTNPSLSDSSSSNTAALLRPPTINIRLSCGAPPVIIPSLEVVS</sequence>
<feature type="compositionally biased region" description="Low complexity" evidence="2">
    <location>
        <begin position="448"/>
        <end position="459"/>
    </location>
</feature>
<feature type="compositionally biased region" description="Polar residues" evidence="2">
    <location>
        <begin position="485"/>
        <end position="497"/>
    </location>
</feature>
<evidence type="ECO:0000256" key="1">
    <source>
        <dbReference type="SAM" id="Coils"/>
    </source>
</evidence>
<feature type="compositionally biased region" description="Basic and acidic residues" evidence="2">
    <location>
        <begin position="590"/>
        <end position="603"/>
    </location>
</feature>
<feature type="region of interest" description="Disordered" evidence="2">
    <location>
        <begin position="1025"/>
        <end position="1149"/>
    </location>
</feature>
<proteinExistence type="predicted"/>
<gene>
    <name evidence="3" type="ORF">JR316_005281</name>
</gene>
<feature type="compositionally biased region" description="Low complexity" evidence="2">
    <location>
        <begin position="653"/>
        <end position="664"/>
    </location>
</feature>
<feature type="compositionally biased region" description="Low complexity" evidence="2">
    <location>
        <begin position="942"/>
        <end position="963"/>
    </location>
</feature>
<feature type="compositionally biased region" description="Acidic residues" evidence="2">
    <location>
        <begin position="1053"/>
        <end position="1087"/>
    </location>
</feature>
<feature type="coiled-coil region" evidence="1">
    <location>
        <begin position="149"/>
        <end position="176"/>
    </location>
</feature>
<feature type="compositionally biased region" description="Acidic residues" evidence="2">
    <location>
        <begin position="1118"/>
        <end position="1138"/>
    </location>
</feature>